<dbReference type="InterPro" id="IPR011010">
    <property type="entry name" value="DNA_brk_join_enz"/>
</dbReference>
<reference evidence="7" key="1">
    <citation type="submission" date="2023-07" db="EMBL/GenBank/DDBJ databases">
        <title>Sorghum-associated microbial communities from plants grown in Nebraska, USA.</title>
        <authorList>
            <person name="Schachtman D."/>
        </authorList>
    </citation>
    <scope>NUCLEOTIDE SEQUENCE</scope>
    <source>
        <strain evidence="7">DS1061</strain>
    </source>
</reference>
<evidence type="ECO:0000256" key="3">
    <source>
        <dbReference type="ARBA" id="ARBA00023125"/>
    </source>
</evidence>
<dbReference type="SUPFAM" id="SSF56349">
    <property type="entry name" value="DNA breaking-rejoining enzymes"/>
    <property type="match status" value="1"/>
</dbReference>
<evidence type="ECO:0000256" key="5">
    <source>
        <dbReference type="SAM" id="MobiDB-lite"/>
    </source>
</evidence>
<dbReference type="InterPro" id="IPR002104">
    <property type="entry name" value="Integrase_catalytic"/>
</dbReference>
<feature type="region of interest" description="Disordered" evidence="5">
    <location>
        <begin position="384"/>
        <end position="422"/>
    </location>
</feature>
<dbReference type="RefSeq" id="WP_392395785.1">
    <property type="nucleotide sequence ID" value="NZ_JAURTK010000015.1"/>
</dbReference>
<evidence type="ECO:0000256" key="1">
    <source>
        <dbReference type="ARBA" id="ARBA00008857"/>
    </source>
</evidence>
<protein>
    <submittedName>
        <fullName evidence="7">Integrase</fullName>
    </submittedName>
</protein>
<dbReference type="InterPro" id="IPR050090">
    <property type="entry name" value="Tyrosine_recombinase_XerCD"/>
</dbReference>
<sequence length="422" mass="48204">MAEDFAIRNTIFESGERFPILVNACTGIPLFDATVFTLSHVRARNRASATIEAVLRALKVFQLFCDQHRIVLSDRMRAGRLLELGELDALVRTCRLPMYVIQVKTDPGPHRFPRAPVPLERYRGPVQKAAPEVAGNFAGVRIRYIRDFIGWLVDRLVLSLDVQHPTRAALLDVKQMVVSGLTARIPTGKGRNSPHGRRALDDSAQKRLWKVIDVHSPLNPWNGEHARVRNELIVRWFMSLGIRRGELLGVKVTDLNFRTGDVFIARRADDRSDPRPHQPNTKTHDRTLPISTDLARRTHQYILGQRRRYPAARKHPFLFVANGGAPFSLRGLNAIFVALRDPSSGLPIVHPHILRHTNNYNFSRLADEQGMRPEVEKKIRSQMMGWSETSATAERYTRRETERKAREASLELQDRMLNPRDE</sequence>
<evidence type="ECO:0000259" key="6">
    <source>
        <dbReference type="PROSITE" id="PS51898"/>
    </source>
</evidence>
<dbReference type="Pfam" id="PF00589">
    <property type="entry name" value="Phage_integrase"/>
    <property type="match status" value="1"/>
</dbReference>
<dbReference type="CDD" id="cd00397">
    <property type="entry name" value="DNA_BRE_C"/>
    <property type="match status" value="1"/>
</dbReference>
<gene>
    <name evidence="7" type="ORF">J2793_006546</name>
</gene>
<keyword evidence="2" id="KW-0229">DNA integration</keyword>
<dbReference type="GO" id="GO:0006310">
    <property type="term" value="P:DNA recombination"/>
    <property type="evidence" value="ECO:0007669"/>
    <property type="project" value="UniProtKB-KW"/>
</dbReference>
<dbReference type="AlphaFoldDB" id="A0AB73IN12"/>
<dbReference type="InterPro" id="IPR013762">
    <property type="entry name" value="Integrase-like_cat_sf"/>
</dbReference>
<evidence type="ECO:0000313" key="7">
    <source>
        <dbReference type="EMBL" id="MDP9651071.1"/>
    </source>
</evidence>
<feature type="domain" description="Tyr recombinase" evidence="6">
    <location>
        <begin position="195"/>
        <end position="409"/>
    </location>
</feature>
<evidence type="ECO:0000256" key="4">
    <source>
        <dbReference type="ARBA" id="ARBA00023172"/>
    </source>
</evidence>
<accession>A0AB73IN12</accession>
<comment type="caution">
    <text evidence="7">The sequence shown here is derived from an EMBL/GenBank/DDBJ whole genome shotgun (WGS) entry which is preliminary data.</text>
</comment>
<evidence type="ECO:0000313" key="8">
    <source>
        <dbReference type="Proteomes" id="UP001229486"/>
    </source>
</evidence>
<dbReference type="PANTHER" id="PTHR30349">
    <property type="entry name" value="PHAGE INTEGRASE-RELATED"/>
    <property type="match status" value="1"/>
</dbReference>
<name>A0AB73IN12_9BURK</name>
<dbReference type="GO" id="GO:0003677">
    <property type="term" value="F:DNA binding"/>
    <property type="evidence" value="ECO:0007669"/>
    <property type="project" value="UniProtKB-KW"/>
</dbReference>
<dbReference type="PROSITE" id="PS51898">
    <property type="entry name" value="TYR_RECOMBINASE"/>
    <property type="match status" value="1"/>
</dbReference>
<dbReference type="GO" id="GO:0015074">
    <property type="term" value="P:DNA integration"/>
    <property type="evidence" value="ECO:0007669"/>
    <property type="project" value="UniProtKB-KW"/>
</dbReference>
<feature type="compositionally biased region" description="Basic and acidic residues" evidence="5">
    <location>
        <begin position="395"/>
        <end position="422"/>
    </location>
</feature>
<keyword evidence="4" id="KW-0233">DNA recombination</keyword>
<proteinExistence type="inferred from homology"/>
<dbReference type="Proteomes" id="UP001229486">
    <property type="component" value="Unassembled WGS sequence"/>
</dbReference>
<organism evidence="7 8">
    <name type="scientific">Paraburkholderia caledonica</name>
    <dbReference type="NCBI Taxonomy" id="134536"/>
    <lineage>
        <taxon>Bacteria</taxon>
        <taxon>Pseudomonadati</taxon>
        <taxon>Pseudomonadota</taxon>
        <taxon>Betaproteobacteria</taxon>
        <taxon>Burkholderiales</taxon>
        <taxon>Burkholderiaceae</taxon>
        <taxon>Paraburkholderia</taxon>
    </lineage>
</organism>
<keyword evidence="3" id="KW-0238">DNA-binding</keyword>
<dbReference type="Gene3D" id="1.10.443.10">
    <property type="entry name" value="Intergrase catalytic core"/>
    <property type="match status" value="1"/>
</dbReference>
<dbReference type="EMBL" id="JAURTK010000015">
    <property type="protein sequence ID" value="MDP9651071.1"/>
    <property type="molecule type" value="Genomic_DNA"/>
</dbReference>
<comment type="similarity">
    <text evidence="1">Belongs to the 'phage' integrase family.</text>
</comment>
<evidence type="ECO:0000256" key="2">
    <source>
        <dbReference type="ARBA" id="ARBA00022908"/>
    </source>
</evidence>
<dbReference type="PANTHER" id="PTHR30349:SF41">
    <property type="entry name" value="INTEGRASE_RECOMBINASE PROTEIN MJ0367-RELATED"/>
    <property type="match status" value="1"/>
</dbReference>